<accession>A0A367RY35</accession>
<keyword evidence="1 3" id="KW-0812">Transmembrane</keyword>
<dbReference type="SMART" id="SM01080">
    <property type="entry name" value="CHASE2"/>
    <property type="match status" value="1"/>
</dbReference>
<comment type="caution">
    <text evidence="3">The sequence shown here is derived from an EMBL/GenBank/DDBJ whole genome shotgun (WGS) entry which is preliminary data.</text>
</comment>
<dbReference type="Proteomes" id="UP000252107">
    <property type="component" value="Unassembled WGS sequence"/>
</dbReference>
<keyword evidence="1" id="KW-0472">Membrane</keyword>
<keyword evidence="1" id="KW-1133">Transmembrane helix</keyword>
<evidence type="ECO:0000256" key="1">
    <source>
        <dbReference type="SAM" id="Phobius"/>
    </source>
</evidence>
<keyword evidence="4" id="KW-1185">Reference proteome</keyword>
<feature type="transmembrane region" description="Helical" evidence="1">
    <location>
        <begin position="352"/>
        <end position="367"/>
    </location>
</feature>
<feature type="transmembrane region" description="Helical" evidence="1">
    <location>
        <begin position="399"/>
        <end position="419"/>
    </location>
</feature>
<evidence type="ECO:0000313" key="3">
    <source>
        <dbReference type="EMBL" id="RCJ40604.1"/>
    </source>
</evidence>
<name>A0A367RY35_9NOSO</name>
<dbReference type="EMBL" id="LXQD01000050">
    <property type="protein sequence ID" value="RCJ40604.1"/>
    <property type="molecule type" value="Genomic_DNA"/>
</dbReference>
<dbReference type="InterPro" id="IPR007890">
    <property type="entry name" value="CHASE2"/>
</dbReference>
<dbReference type="Pfam" id="PF05226">
    <property type="entry name" value="CHASE2"/>
    <property type="match status" value="1"/>
</dbReference>
<feature type="transmembrane region" description="Helical" evidence="1">
    <location>
        <begin position="374"/>
        <end position="393"/>
    </location>
</feature>
<protein>
    <submittedName>
        <fullName evidence="3">Transmembrane sensor domain protein</fullName>
    </submittedName>
</protein>
<evidence type="ECO:0000259" key="2">
    <source>
        <dbReference type="SMART" id="SM01080"/>
    </source>
</evidence>
<dbReference type="AlphaFoldDB" id="A0A367RY35"/>
<proteinExistence type="predicted"/>
<sequence>MNKCLYQVKNKRLLSSFLTVGGTVVVTSLAMTSIIVGLRVLGSLEGLELAAFDGLIRTRPDEGPDKRFLVVGINDVDIQTRKEYPIQDGTLAQVLAKLEKHEPRVIGIDILRDVPQGSAAGRAELVKQLSNSDRIVAACSISKADSSGIAAAPGIPEDRVGVADFPVDAGGIVRQGMVISVPQASKLPAPNEHICNYVNSENQLPSLSFQMVVRYLQGQGIEPELTKSGELKLGSTVLKRLSPNAAGYRHAATGDYQILLNYRSARNAAKQVLLSDILADKVDPPLIKDKIVMLGYTAAIVKDNFYTPYSGGAEDSQKMPGVVVHVQNASQILSAVLDKRSLFWYWNQGQESLWIFAWSLVGGFLAWRIRKPWLLILGGGVAIAILFGGAYIIILQAGWIPLVPPALGLLATAVGVALIDRYAVTIVKTVKGFLKINIEIDEAKKDAEVAAIAESDYFLELQQKAKDLRNRDNKEVLQTAIAPVVTDNLESHNLSLEERIDIPKNSQPTKSIEEVDYLQQVRDKRNQINAQENSTDANNIEAKQIQETVEQQEEMEYLEQLQRRAKRLKGS</sequence>
<feature type="domain" description="CHASE2" evidence="2">
    <location>
        <begin position="44"/>
        <end position="365"/>
    </location>
</feature>
<organism evidence="3 4">
    <name type="scientific">Nostoc minutum NIES-26</name>
    <dbReference type="NCBI Taxonomy" id="1844469"/>
    <lineage>
        <taxon>Bacteria</taxon>
        <taxon>Bacillati</taxon>
        <taxon>Cyanobacteriota</taxon>
        <taxon>Cyanophyceae</taxon>
        <taxon>Nostocales</taxon>
        <taxon>Nostocaceae</taxon>
        <taxon>Nostoc</taxon>
    </lineage>
</organism>
<feature type="transmembrane region" description="Helical" evidence="1">
    <location>
        <begin position="12"/>
        <end position="38"/>
    </location>
</feature>
<reference evidence="3" key="1">
    <citation type="submission" date="2016-04" db="EMBL/GenBank/DDBJ databases">
        <authorList>
            <person name="Tabuchi Yagui T.R."/>
        </authorList>
    </citation>
    <scope>NUCLEOTIDE SEQUENCE [LARGE SCALE GENOMIC DNA]</scope>
    <source>
        <strain evidence="3">NIES-26</strain>
    </source>
</reference>
<evidence type="ECO:0000313" key="4">
    <source>
        <dbReference type="Proteomes" id="UP000252107"/>
    </source>
</evidence>
<gene>
    <name evidence="3" type="ORF">A6770_37760</name>
</gene>